<keyword evidence="2" id="KW-1185">Reference proteome</keyword>
<dbReference type="OrthoDB" id="9982728at2"/>
<dbReference type="EMBL" id="NMQT01000031">
    <property type="protein sequence ID" value="OXM57038.1"/>
    <property type="molecule type" value="Genomic_DNA"/>
</dbReference>
<evidence type="ECO:0000313" key="2">
    <source>
        <dbReference type="Proteomes" id="UP000215223"/>
    </source>
</evidence>
<protein>
    <submittedName>
        <fullName evidence="1">Uncharacterized protein</fullName>
    </submittedName>
</protein>
<comment type="caution">
    <text evidence="1">The sequence shown here is derived from an EMBL/GenBank/DDBJ whole genome shotgun (WGS) entry which is preliminary data.</text>
</comment>
<accession>A0A229SDQ8</accession>
<reference evidence="1 2" key="1">
    <citation type="submission" date="2017-07" db="EMBL/GenBank/DDBJ databases">
        <title>Amycolatopsis thailandensis Genome sequencing and assembly.</title>
        <authorList>
            <person name="Kaur N."/>
            <person name="Mayilraj S."/>
        </authorList>
    </citation>
    <scope>NUCLEOTIDE SEQUENCE [LARGE SCALE GENOMIC DNA]</scope>
    <source>
        <strain evidence="1 2">JCM 16380</strain>
    </source>
</reference>
<gene>
    <name evidence="1" type="ORF">CFP71_09895</name>
</gene>
<sequence>MPIIGWTTYTTRDRRQVVVRTLDTVTAVALFSPSRITVELDLLDTETGASIVSVSNVIRGDMTTFALFADQHLELATEFR</sequence>
<dbReference type="AlphaFoldDB" id="A0A229SDQ8"/>
<evidence type="ECO:0000313" key="1">
    <source>
        <dbReference type="EMBL" id="OXM57038.1"/>
    </source>
</evidence>
<organism evidence="1 2">
    <name type="scientific">Amycolatopsis thailandensis</name>
    <dbReference type="NCBI Taxonomy" id="589330"/>
    <lineage>
        <taxon>Bacteria</taxon>
        <taxon>Bacillati</taxon>
        <taxon>Actinomycetota</taxon>
        <taxon>Actinomycetes</taxon>
        <taxon>Pseudonocardiales</taxon>
        <taxon>Pseudonocardiaceae</taxon>
        <taxon>Amycolatopsis</taxon>
    </lineage>
</organism>
<name>A0A229SDQ8_9PSEU</name>
<dbReference type="Proteomes" id="UP000215223">
    <property type="component" value="Unassembled WGS sequence"/>
</dbReference>
<dbReference type="RefSeq" id="WP_093933534.1">
    <property type="nucleotide sequence ID" value="NZ_NMQT01000031.1"/>
</dbReference>
<proteinExistence type="predicted"/>